<name>A0A1V9EEB9_9BACT</name>
<organism evidence="1 2">
    <name type="scientific">Niastella yeongjuensis</name>
    <dbReference type="NCBI Taxonomy" id="354355"/>
    <lineage>
        <taxon>Bacteria</taxon>
        <taxon>Pseudomonadati</taxon>
        <taxon>Bacteroidota</taxon>
        <taxon>Chitinophagia</taxon>
        <taxon>Chitinophagales</taxon>
        <taxon>Chitinophagaceae</taxon>
        <taxon>Niastella</taxon>
    </lineage>
</organism>
<sequence>MRRAFISLLVSACFLSCQQNESELAGVYIKIPAVNTKDTLFLYGNKKYKQVLYDSSGHYLMTNENKWFVGKHGRIELSDFYLNLDFDTKDYSFSKEAMKIAVISSSLPLEGNRIIIDEDRDVYYKKLND</sequence>
<dbReference type="Proteomes" id="UP000192610">
    <property type="component" value="Unassembled WGS sequence"/>
</dbReference>
<dbReference type="AlphaFoldDB" id="A0A1V9EEB9"/>
<evidence type="ECO:0000313" key="1">
    <source>
        <dbReference type="EMBL" id="OQP44478.1"/>
    </source>
</evidence>
<reference evidence="2" key="1">
    <citation type="submission" date="2016-04" db="EMBL/GenBank/DDBJ databases">
        <authorList>
            <person name="Chen L."/>
            <person name="Zhuang W."/>
            <person name="Wang G."/>
        </authorList>
    </citation>
    <scope>NUCLEOTIDE SEQUENCE [LARGE SCALE GENOMIC DNA]</scope>
    <source>
        <strain evidence="2">17621</strain>
    </source>
</reference>
<protein>
    <submittedName>
        <fullName evidence="1">Uncharacterized protein</fullName>
    </submittedName>
</protein>
<dbReference type="STRING" id="354355.SAMN05660816_03772"/>
<keyword evidence="2" id="KW-1185">Reference proteome</keyword>
<dbReference type="EMBL" id="LVXG01000034">
    <property type="protein sequence ID" value="OQP44478.1"/>
    <property type="molecule type" value="Genomic_DNA"/>
</dbReference>
<gene>
    <name evidence="1" type="ORF">A4H97_08870</name>
</gene>
<accession>A0A1V9EEB9</accession>
<evidence type="ECO:0000313" key="2">
    <source>
        <dbReference type="Proteomes" id="UP000192610"/>
    </source>
</evidence>
<dbReference type="RefSeq" id="WP_081202529.1">
    <property type="nucleotide sequence ID" value="NZ_FOCZ01000006.1"/>
</dbReference>
<proteinExistence type="predicted"/>
<comment type="caution">
    <text evidence="1">The sequence shown here is derived from an EMBL/GenBank/DDBJ whole genome shotgun (WGS) entry which is preliminary data.</text>
</comment>